<name>A0AAF0D380_ODILC</name>
<gene>
    <name evidence="1" type="ORF">OdinLCB4_002790</name>
</gene>
<reference evidence="1" key="1">
    <citation type="journal article" date="2017" name="Nature">
        <title>Asgard archaea illuminate the origin of eukaryotic cellular complexity.</title>
        <authorList>
            <person name="Zaremba-Niedzwiedzka K."/>
            <person name="Caceres E.F."/>
            <person name="Saw J.H."/>
            <person name="Backstrom D."/>
            <person name="Juzokaite L."/>
            <person name="Vancaester E."/>
            <person name="Seitz K.W."/>
            <person name="Anantharaman K."/>
            <person name="Starnawski P."/>
            <person name="Kjeldsen K.U."/>
            <person name="Scott M.B."/>
            <person name="Nunoura T."/>
            <person name="Banfield J.F."/>
            <person name="Schramm A."/>
            <person name="Baker B.J."/>
            <person name="Spang A."/>
            <person name="Ettema T.J.G."/>
        </authorList>
    </citation>
    <scope>NUCLEOTIDE SEQUENCE</scope>
    <source>
        <strain evidence="1">LCB_4</strain>
    </source>
</reference>
<dbReference type="EMBL" id="CP091871">
    <property type="protein sequence ID" value="WEU40859.1"/>
    <property type="molecule type" value="Genomic_DNA"/>
</dbReference>
<proteinExistence type="predicted"/>
<protein>
    <submittedName>
        <fullName evidence="1">Uncharacterized protein</fullName>
    </submittedName>
</protein>
<dbReference type="KEGG" id="oyw:OdinLCB4_002790"/>
<organism evidence="1 2">
    <name type="scientific">Odinarchaeota yellowstonii (strain LCB_4)</name>
    <dbReference type="NCBI Taxonomy" id="1841599"/>
    <lineage>
        <taxon>Archaea</taxon>
        <taxon>Promethearchaeati</taxon>
        <taxon>Candidatus Odinarchaeota</taxon>
        <taxon>Candidatus Odinarchaeia</taxon>
        <taxon>Candidatus Odinarchaeales</taxon>
        <taxon>Candidatus Odinarchaeaceae</taxon>
        <taxon>Candidatus Odinarchaeum</taxon>
    </lineage>
</organism>
<dbReference type="AlphaFoldDB" id="A0AAF0D380"/>
<sequence>MRTAESVKKEIAKKYNKDPEGWKAWVMKDPQHNINWIFRHDQNFWMIKEFVVNPYQTIGIGGRTKDNNILENPSYLSFGLRPISERALIEILEIEDPQLRALKTAKIMMANPPLPFDRLQEDYILQGPIILSPRNLEDLSYKQRMLQRKLDTELNRLKNRTLPHILGMFT</sequence>
<evidence type="ECO:0000313" key="1">
    <source>
        <dbReference type="EMBL" id="WEU40859.1"/>
    </source>
</evidence>
<reference evidence="1" key="2">
    <citation type="journal article" date="2022" name="Nat. Microbiol.">
        <title>A closed Candidatus Odinarchaeum chromosome exposes Asgard archaeal viruses.</title>
        <authorList>
            <person name="Tamarit D."/>
            <person name="Caceres E.F."/>
            <person name="Krupovic M."/>
            <person name="Nijland R."/>
            <person name="Eme L."/>
            <person name="Robinson N.P."/>
            <person name="Ettema T.J.G."/>
        </authorList>
    </citation>
    <scope>NUCLEOTIDE SEQUENCE</scope>
    <source>
        <strain evidence="1">LCB_4</strain>
    </source>
</reference>
<dbReference type="Proteomes" id="UP000186851">
    <property type="component" value="Chromosome"/>
</dbReference>
<evidence type="ECO:0000313" key="2">
    <source>
        <dbReference type="Proteomes" id="UP000186851"/>
    </source>
</evidence>
<accession>A0AAF0D380</accession>